<feature type="domain" description="Histidine kinase" evidence="15">
    <location>
        <begin position="252"/>
        <end position="466"/>
    </location>
</feature>
<dbReference type="InterPro" id="IPR004358">
    <property type="entry name" value="Sig_transdc_His_kin-like_C"/>
</dbReference>
<dbReference type="EMBL" id="FCOX02000038">
    <property type="protein sequence ID" value="SAK98628.1"/>
    <property type="molecule type" value="Genomic_DNA"/>
</dbReference>
<evidence type="ECO:0000313" key="18">
    <source>
        <dbReference type="Proteomes" id="UP000071859"/>
    </source>
</evidence>
<dbReference type="InterPro" id="IPR003660">
    <property type="entry name" value="HAMP_dom"/>
</dbReference>
<dbReference type="InterPro" id="IPR050428">
    <property type="entry name" value="TCS_sensor_his_kinase"/>
</dbReference>
<dbReference type="SUPFAM" id="SSF158472">
    <property type="entry name" value="HAMP domain-like"/>
    <property type="match status" value="1"/>
</dbReference>
<comment type="subcellular location">
    <subcellularLocation>
        <location evidence="2 14">Cell inner membrane</location>
    </subcellularLocation>
</comment>
<dbReference type="PANTHER" id="PTHR45436">
    <property type="entry name" value="SENSOR HISTIDINE KINASE YKOH"/>
    <property type="match status" value="1"/>
</dbReference>
<dbReference type="PANTHER" id="PTHR45436:SF3">
    <property type="entry name" value="SENSOR HISTIDINE KINASE HPRS"/>
    <property type="match status" value="1"/>
</dbReference>
<dbReference type="EC" id="2.7.13.3" evidence="14"/>
<keyword evidence="12 14" id="KW-0902">Two-component regulatory system</keyword>
<gene>
    <name evidence="17" type="ORF">AWB78_05685</name>
</gene>
<dbReference type="Pfam" id="PF02518">
    <property type="entry name" value="HATPase_c"/>
    <property type="match status" value="1"/>
</dbReference>
<dbReference type="SMART" id="SM00387">
    <property type="entry name" value="HATPase_c"/>
    <property type="match status" value="1"/>
</dbReference>
<evidence type="ECO:0000256" key="1">
    <source>
        <dbReference type="ARBA" id="ARBA00000085"/>
    </source>
</evidence>
<feature type="transmembrane region" description="Helical" evidence="14">
    <location>
        <begin position="171"/>
        <end position="190"/>
    </location>
</feature>
<keyword evidence="8 14" id="KW-0547">Nucleotide-binding</keyword>
<evidence type="ECO:0000256" key="11">
    <source>
        <dbReference type="ARBA" id="ARBA00022989"/>
    </source>
</evidence>
<keyword evidence="7 14" id="KW-0812">Transmembrane</keyword>
<dbReference type="Pfam" id="PF00512">
    <property type="entry name" value="HisKA"/>
    <property type="match status" value="1"/>
</dbReference>
<keyword evidence="3 14" id="KW-1003">Cell membrane</keyword>
<comment type="function">
    <text evidence="14">Member of a two-component regulatory system.</text>
</comment>
<dbReference type="SUPFAM" id="SSF47384">
    <property type="entry name" value="Homodimeric domain of signal transducing histidine kinase"/>
    <property type="match status" value="1"/>
</dbReference>
<dbReference type="AlphaFoldDB" id="A0A158DVL9"/>
<evidence type="ECO:0000313" key="17">
    <source>
        <dbReference type="EMBL" id="SAK98628.1"/>
    </source>
</evidence>
<accession>A0A158DVL9</accession>
<evidence type="ECO:0000256" key="8">
    <source>
        <dbReference type="ARBA" id="ARBA00022741"/>
    </source>
</evidence>
<evidence type="ECO:0000256" key="10">
    <source>
        <dbReference type="ARBA" id="ARBA00022840"/>
    </source>
</evidence>
<keyword evidence="5" id="KW-0597">Phosphoprotein</keyword>
<evidence type="ECO:0000256" key="4">
    <source>
        <dbReference type="ARBA" id="ARBA00022519"/>
    </source>
</evidence>
<dbReference type="InterPro" id="IPR005467">
    <property type="entry name" value="His_kinase_dom"/>
</dbReference>
<keyword evidence="4 14" id="KW-0997">Cell inner membrane</keyword>
<proteinExistence type="predicted"/>
<dbReference type="GO" id="GO:0005524">
    <property type="term" value="F:ATP binding"/>
    <property type="evidence" value="ECO:0007669"/>
    <property type="project" value="UniProtKB-KW"/>
</dbReference>
<dbReference type="Pfam" id="PF00672">
    <property type="entry name" value="HAMP"/>
    <property type="match status" value="1"/>
</dbReference>
<reference evidence="17" key="1">
    <citation type="submission" date="2016-01" db="EMBL/GenBank/DDBJ databases">
        <authorList>
            <person name="Peeters C."/>
        </authorList>
    </citation>
    <scope>NUCLEOTIDE SEQUENCE</scope>
    <source>
        <strain evidence="17">LMG 29321</strain>
    </source>
</reference>
<dbReference type="GO" id="GO:0000155">
    <property type="term" value="F:phosphorelay sensor kinase activity"/>
    <property type="evidence" value="ECO:0007669"/>
    <property type="project" value="InterPro"/>
</dbReference>
<keyword evidence="10 14" id="KW-0067">ATP-binding</keyword>
<keyword evidence="6 14" id="KW-0808">Transferase</keyword>
<comment type="caution">
    <text evidence="17">The sequence shown here is derived from an EMBL/GenBank/DDBJ whole genome shotgun (WGS) entry which is preliminary data.</text>
</comment>
<dbReference type="CDD" id="cd00075">
    <property type="entry name" value="HATPase"/>
    <property type="match status" value="1"/>
</dbReference>
<dbReference type="InterPro" id="IPR003661">
    <property type="entry name" value="HisK_dim/P_dom"/>
</dbReference>
<dbReference type="Proteomes" id="UP000071859">
    <property type="component" value="Unassembled WGS sequence"/>
</dbReference>
<dbReference type="PRINTS" id="PR00344">
    <property type="entry name" value="BCTRLSENSOR"/>
</dbReference>
<evidence type="ECO:0000256" key="7">
    <source>
        <dbReference type="ARBA" id="ARBA00022692"/>
    </source>
</evidence>
<keyword evidence="9 14" id="KW-0418">Kinase</keyword>
<evidence type="ECO:0000259" key="15">
    <source>
        <dbReference type="PROSITE" id="PS50109"/>
    </source>
</evidence>
<feature type="domain" description="HAMP" evidence="16">
    <location>
        <begin position="191"/>
        <end position="244"/>
    </location>
</feature>
<evidence type="ECO:0000259" key="16">
    <source>
        <dbReference type="PROSITE" id="PS50885"/>
    </source>
</evidence>
<dbReference type="PROSITE" id="PS50109">
    <property type="entry name" value="HIS_KIN"/>
    <property type="match status" value="1"/>
</dbReference>
<keyword evidence="18" id="KW-1185">Reference proteome</keyword>
<evidence type="ECO:0000256" key="5">
    <source>
        <dbReference type="ARBA" id="ARBA00022553"/>
    </source>
</evidence>
<dbReference type="InterPro" id="IPR036890">
    <property type="entry name" value="HATPase_C_sf"/>
</dbReference>
<dbReference type="RefSeq" id="WP_232477916.1">
    <property type="nucleotide sequence ID" value="NZ_FCOX02000038.1"/>
</dbReference>
<dbReference type="InterPro" id="IPR006290">
    <property type="entry name" value="CztS_silS_copS"/>
</dbReference>
<dbReference type="Gene3D" id="6.10.340.10">
    <property type="match status" value="1"/>
</dbReference>
<keyword evidence="13 14" id="KW-0472">Membrane</keyword>
<dbReference type="SMART" id="SM00304">
    <property type="entry name" value="HAMP"/>
    <property type="match status" value="1"/>
</dbReference>
<evidence type="ECO:0000256" key="13">
    <source>
        <dbReference type="ARBA" id="ARBA00023136"/>
    </source>
</evidence>
<evidence type="ECO:0000256" key="2">
    <source>
        <dbReference type="ARBA" id="ARBA00004533"/>
    </source>
</evidence>
<dbReference type="InterPro" id="IPR036097">
    <property type="entry name" value="HisK_dim/P_sf"/>
</dbReference>
<sequence>MNRPSRSLAVRIALSFAVIVCVVVGMVGASLYHATNRALSTRADYQLIGRVEHFRSLLHDLYTIKEIEARPRLFETMLGDRQDVILFRRAGTAPFINVNPEQMPLPPLHIVPVTRPIGLDDLYEGSRADGVRMRWVGAQARIGESGEVVEIIAAHVMTQEARVLSAYLERVWITVIGAVLVTLLLAYWVTSRGLMPLKSMAGKAAEITPDRLSARLDVAHAPAELQSLAASFNAMLDRLEHGYERLLQFSADLAHEVRTPIGVLIGETQVTLAHERSVAEYRSVLESNLEELERLARIAQNILFLAQADHGQQRIERERLDIREELETIGAYFEGIADERRITFDIDADGDMVANAIMCRRAIGNVVVNAVRYATAGTVVRLRGHADEAGARIVVGNHGARIGQEELAKLFDRFYRGDAARSEFTESSGLGLSIVQAIMRLHGGSASAACTQDGWIAFTLRFPSTDECAADRNANPYLKEASKASRCASNP</sequence>
<name>A0A158DVL9_9BURK</name>
<dbReference type="SMART" id="SM00388">
    <property type="entry name" value="HisKA"/>
    <property type="match status" value="1"/>
</dbReference>
<dbReference type="CDD" id="cd00082">
    <property type="entry name" value="HisKA"/>
    <property type="match status" value="1"/>
</dbReference>
<feature type="transmembrane region" description="Helical" evidence="14">
    <location>
        <begin position="12"/>
        <end position="32"/>
    </location>
</feature>
<dbReference type="InterPro" id="IPR003594">
    <property type="entry name" value="HATPase_dom"/>
</dbReference>
<dbReference type="SUPFAM" id="SSF55874">
    <property type="entry name" value="ATPase domain of HSP90 chaperone/DNA topoisomerase II/histidine kinase"/>
    <property type="match status" value="1"/>
</dbReference>
<protein>
    <recommendedName>
        <fullName evidence="14">Sensor protein</fullName>
        <ecNumber evidence="14">2.7.13.3</ecNumber>
    </recommendedName>
</protein>
<evidence type="ECO:0000256" key="12">
    <source>
        <dbReference type="ARBA" id="ARBA00023012"/>
    </source>
</evidence>
<evidence type="ECO:0000256" key="6">
    <source>
        <dbReference type="ARBA" id="ARBA00022679"/>
    </source>
</evidence>
<organism evidence="17 18">
    <name type="scientific">Caballeronia calidae</name>
    <dbReference type="NCBI Taxonomy" id="1777139"/>
    <lineage>
        <taxon>Bacteria</taxon>
        <taxon>Pseudomonadati</taxon>
        <taxon>Pseudomonadota</taxon>
        <taxon>Betaproteobacteria</taxon>
        <taxon>Burkholderiales</taxon>
        <taxon>Burkholderiaceae</taxon>
        <taxon>Caballeronia</taxon>
    </lineage>
</organism>
<dbReference type="Gene3D" id="3.30.565.10">
    <property type="entry name" value="Histidine kinase-like ATPase, C-terminal domain"/>
    <property type="match status" value="1"/>
</dbReference>
<dbReference type="PROSITE" id="PS50885">
    <property type="entry name" value="HAMP"/>
    <property type="match status" value="1"/>
</dbReference>
<dbReference type="GO" id="GO:0005886">
    <property type="term" value="C:plasma membrane"/>
    <property type="evidence" value="ECO:0007669"/>
    <property type="project" value="UniProtKB-SubCell"/>
</dbReference>
<evidence type="ECO:0000256" key="3">
    <source>
        <dbReference type="ARBA" id="ARBA00022475"/>
    </source>
</evidence>
<dbReference type="CDD" id="cd06225">
    <property type="entry name" value="HAMP"/>
    <property type="match status" value="1"/>
</dbReference>
<evidence type="ECO:0000256" key="14">
    <source>
        <dbReference type="RuleBase" id="RU364088"/>
    </source>
</evidence>
<evidence type="ECO:0000256" key="9">
    <source>
        <dbReference type="ARBA" id="ARBA00022777"/>
    </source>
</evidence>
<dbReference type="NCBIfam" id="TIGR01386">
    <property type="entry name" value="cztS_silS_copS"/>
    <property type="match status" value="1"/>
</dbReference>
<comment type="catalytic activity">
    <reaction evidence="1 14">
        <text>ATP + protein L-histidine = ADP + protein N-phospho-L-histidine.</text>
        <dbReference type="EC" id="2.7.13.3"/>
    </reaction>
</comment>
<keyword evidence="11 14" id="KW-1133">Transmembrane helix</keyword>
<dbReference type="Gene3D" id="1.10.287.130">
    <property type="match status" value="1"/>
</dbReference>